<evidence type="ECO:0000313" key="4">
    <source>
        <dbReference type="EMBL" id="KAF1986655.1"/>
    </source>
</evidence>
<feature type="non-terminal residue" evidence="4">
    <location>
        <position position="166"/>
    </location>
</feature>
<keyword evidence="5" id="KW-1185">Reference proteome</keyword>
<evidence type="ECO:0000256" key="1">
    <source>
        <dbReference type="ARBA" id="ARBA00038090"/>
    </source>
</evidence>
<dbReference type="Proteomes" id="UP000800041">
    <property type="component" value="Unassembled WGS sequence"/>
</dbReference>
<dbReference type="AlphaFoldDB" id="A0A6G1H0E7"/>
<proteinExistence type="inferred from homology"/>
<dbReference type="InterPro" id="IPR052436">
    <property type="entry name" value="LTO1_adapter"/>
</dbReference>
<reference evidence="4" key="1">
    <citation type="journal article" date="2020" name="Stud. Mycol.">
        <title>101 Dothideomycetes genomes: a test case for predicting lifestyles and emergence of pathogens.</title>
        <authorList>
            <person name="Haridas S."/>
            <person name="Albert R."/>
            <person name="Binder M."/>
            <person name="Bloem J."/>
            <person name="Labutti K."/>
            <person name="Salamov A."/>
            <person name="Andreopoulos B."/>
            <person name="Baker S."/>
            <person name="Barry K."/>
            <person name="Bills G."/>
            <person name="Bluhm B."/>
            <person name="Cannon C."/>
            <person name="Castanera R."/>
            <person name="Culley D."/>
            <person name="Daum C."/>
            <person name="Ezra D."/>
            <person name="Gonzalez J."/>
            <person name="Henrissat B."/>
            <person name="Kuo A."/>
            <person name="Liang C."/>
            <person name="Lipzen A."/>
            <person name="Lutzoni F."/>
            <person name="Magnuson J."/>
            <person name="Mondo S."/>
            <person name="Nolan M."/>
            <person name="Ohm R."/>
            <person name="Pangilinan J."/>
            <person name="Park H.-J."/>
            <person name="Ramirez L."/>
            <person name="Alfaro M."/>
            <person name="Sun H."/>
            <person name="Tritt A."/>
            <person name="Yoshinaga Y."/>
            <person name="Zwiers L.-H."/>
            <person name="Turgeon B."/>
            <person name="Goodwin S."/>
            <person name="Spatafora J."/>
            <person name="Crous P."/>
            <person name="Grigoriev I."/>
        </authorList>
    </citation>
    <scope>NUCLEOTIDE SEQUENCE</scope>
    <source>
        <strain evidence="4">CBS 113979</strain>
    </source>
</reference>
<feature type="region of interest" description="Disordered" evidence="2">
    <location>
        <begin position="66"/>
        <end position="95"/>
    </location>
</feature>
<evidence type="ECO:0000259" key="3">
    <source>
        <dbReference type="Pfam" id="PF09811"/>
    </source>
</evidence>
<protein>
    <submittedName>
        <fullName evidence="4">DUF1715-domain-containing protein</fullName>
    </submittedName>
</protein>
<accession>A0A6G1H0E7</accession>
<comment type="similarity">
    <text evidence="1">Belongs to the LTO1 family.</text>
</comment>
<dbReference type="PANTHER" id="PTHR28532">
    <property type="entry name" value="GEO13458P1"/>
    <property type="match status" value="1"/>
</dbReference>
<sequence length="166" mass="18486">MENSDPFDSLLNLEEDYYKEGYELGVADGSKAGRLEGRVFGMEKGFKKFATMGQLQGRAAVWAARREKKRIPGSTDEAVGEGSRERVLPPMPDNSRLEKHIETLYALAESASLSTKNSEEAVSEFDDRFKRAGAKVKVIEKIIREPAADPENPQEDRPSSPGKTHR</sequence>
<dbReference type="EMBL" id="ML977156">
    <property type="protein sequence ID" value="KAF1986655.1"/>
    <property type="molecule type" value="Genomic_DNA"/>
</dbReference>
<evidence type="ECO:0000256" key="2">
    <source>
        <dbReference type="SAM" id="MobiDB-lite"/>
    </source>
</evidence>
<feature type="domain" description="Essential protein Yae1 N-terminal" evidence="3">
    <location>
        <begin position="21"/>
        <end position="59"/>
    </location>
</feature>
<dbReference type="Pfam" id="PF09811">
    <property type="entry name" value="Yae1_N"/>
    <property type="match status" value="1"/>
</dbReference>
<dbReference type="OrthoDB" id="48036at2759"/>
<organism evidence="4 5">
    <name type="scientific">Aulographum hederae CBS 113979</name>
    <dbReference type="NCBI Taxonomy" id="1176131"/>
    <lineage>
        <taxon>Eukaryota</taxon>
        <taxon>Fungi</taxon>
        <taxon>Dikarya</taxon>
        <taxon>Ascomycota</taxon>
        <taxon>Pezizomycotina</taxon>
        <taxon>Dothideomycetes</taxon>
        <taxon>Pleosporomycetidae</taxon>
        <taxon>Aulographales</taxon>
        <taxon>Aulographaceae</taxon>
    </lineage>
</organism>
<dbReference type="InterPro" id="IPR019191">
    <property type="entry name" value="Essential_protein_Yae1_N"/>
</dbReference>
<evidence type="ECO:0000313" key="5">
    <source>
        <dbReference type="Proteomes" id="UP000800041"/>
    </source>
</evidence>
<dbReference type="PANTHER" id="PTHR28532:SF1">
    <property type="entry name" value="ORAL CANCER OVEREXPRESSED 1"/>
    <property type="match status" value="1"/>
</dbReference>
<gene>
    <name evidence="4" type="ORF">K402DRAFT_306081</name>
</gene>
<name>A0A6G1H0E7_9PEZI</name>
<feature type="region of interest" description="Disordered" evidence="2">
    <location>
        <begin position="142"/>
        <end position="166"/>
    </location>
</feature>